<organism evidence="3 4">
    <name type="scientific">Magnaporthiopsis poae (strain ATCC 64411 / 73-15)</name>
    <name type="common">Kentucky bluegrass fungus</name>
    <name type="synonym">Magnaporthe poae</name>
    <dbReference type="NCBI Taxonomy" id="644358"/>
    <lineage>
        <taxon>Eukaryota</taxon>
        <taxon>Fungi</taxon>
        <taxon>Dikarya</taxon>
        <taxon>Ascomycota</taxon>
        <taxon>Pezizomycotina</taxon>
        <taxon>Sordariomycetes</taxon>
        <taxon>Sordariomycetidae</taxon>
        <taxon>Magnaporthales</taxon>
        <taxon>Magnaporthaceae</taxon>
        <taxon>Magnaporthiopsis</taxon>
    </lineage>
</organism>
<evidence type="ECO:0000313" key="3">
    <source>
        <dbReference type="EnsemblFungi" id="MAPG_09780T0"/>
    </source>
</evidence>
<protein>
    <submittedName>
        <fullName evidence="2 3">Uncharacterized protein</fullName>
    </submittedName>
</protein>
<dbReference type="EMBL" id="ADBL01002500">
    <property type="status" value="NOT_ANNOTATED_CDS"/>
    <property type="molecule type" value="Genomic_DNA"/>
</dbReference>
<evidence type="ECO:0000313" key="2">
    <source>
        <dbReference type="EMBL" id="KLU91259.1"/>
    </source>
</evidence>
<evidence type="ECO:0000313" key="4">
    <source>
        <dbReference type="Proteomes" id="UP000011715"/>
    </source>
</evidence>
<dbReference type="VEuPathDB" id="FungiDB:MAPG_09780"/>
<reference evidence="2" key="3">
    <citation type="submission" date="2011-03" db="EMBL/GenBank/DDBJ databases">
        <title>Annotation of Magnaporthe poae ATCC 64411.</title>
        <authorList>
            <person name="Ma L.-J."/>
            <person name="Dead R."/>
            <person name="Young S.K."/>
            <person name="Zeng Q."/>
            <person name="Gargeya S."/>
            <person name="Fitzgerald M."/>
            <person name="Haas B."/>
            <person name="Abouelleil A."/>
            <person name="Alvarado L."/>
            <person name="Arachchi H.M."/>
            <person name="Berlin A."/>
            <person name="Brown A."/>
            <person name="Chapman S.B."/>
            <person name="Chen Z."/>
            <person name="Dunbar C."/>
            <person name="Freedman E."/>
            <person name="Gearin G."/>
            <person name="Gellesch M."/>
            <person name="Goldberg J."/>
            <person name="Griggs A."/>
            <person name="Gujja S."/>
            <person name="Heiman D."/>
            <person name="Howarth C."/>
            <person name="Larson L."/>
            <person name="Lui A."/>
            <person name="MacDonald P.J.P."/>
            <person name="Mehta T."/>
            <person name="Montmayeur A."/>
            <person name="Murphy C."/>
            <person name="Neiman D."/>
            <person name="Pearson M."/>
            <person name="Priest M."/>
            <person name="Roberts A."/>
            <person name="Saif S."/>
            <person name="Shea T."/>
            <person name="Shenoy N."/>
            <person name="Sisk P."/>
            <person name="Stolte C."/>
            <person name="Sykes S."/>
            <person name="Yandava C."/>
            <person name="Wortman J."/>
            <person name="Nusbaum C."/>
            <person name="Birren B."/>
        </authorList>
    </citation>
    <scope>NUCLEOTIDE SEQUENCE</scope>
    <source>
        <strain evidence="2">ATCC 64411</strain>
    </source>
</reference>
<dbReference type="AlphaFoldDB" id="A0A0C4EAU9"/>
<gene>
    <name evidence="2" type="ORF">MAPG_09780</name>
</gene>
<accession>A0A0C4EAU9</accession>
<dbReference type="EnsemblFungi" id="MAPG_09780T0">
    <property type="protein sequence ID" value="MAPG_09780T0"/>
    <property type="gene ID" value="MAPG_09780"/>
</dbReference>
<reference evidence="3" key="5">
    <citation type="submission" date="2015-06" db="UniProtKB">
        <authorList>
            <consortium name="EnsemblFungi"/>
        </authorList>
    </citation>
    <scope>IDENTIFICATION</scope>
    <source>
        <strain evidence="3">ATCC 64411</strain>
    </source>
</reference>
<sequence length="291" mass="31911">MNATCPPARHGYPMSRNASFRTGQCYAGEWTCTFRASASCDVPNMKVNRLMEGISANPWGLGITANQMPQLDQSRLPQRSKKLVSQNETQKRKTARIGCSAPCASEEFFFCCTSMPPCYASAIGSRCEGSFSLGAGCDVKRCAAGEMAFAEKRGRTFGALTHVSKSTTKCHGPAPSPWAGAQVGNRFSRQGIHTLTGLRETKKKCSRLGLSVPSQQAYSMQMPTRPRDGTVVSPTRRTKSGKIRVLTATVEVFPRGELDQGSVHPKYLQVFMYHSPRSEQRLNLYVSHTVL</sequence>
<name>A0A0C4EAU9_MAGP6</name>
<proteinExistence type="predicted"/>
<reference evidence="3" key="4">
    <citation type="journal article" date="2015" name="G3 (Bethesda)">
        <title>Genome sequences of three phytopathogenic species of the Magnaporthaceae family of fungi.</title>
        <authorList>
            <person name="Okagaki L.H."/>
            <person name="Nunes C.C."/>
            <person name="Sailsbery J."/>
            <person name="Clay B."/>
            <person name="Brown D."/>
            <person name="John T."/>
            <person name="Oh Y."/>
            <person name="Young N."/>
            <person name="Fitzgerald M."/>
            <person name="Haas B.J."/>
            <person name="Zeng Q."/>
            <person name="Young S."/>
            <person name="Adiconis X."/>
            <person name="Fan L."/>
            <person name="Levin J.Z."/>
            <person name="Mitchell T.K."/>
            <person name="Okubara P.A."/>
            <person name="Farman M.L."/>
            <person name="Kohn L.M."/>
            <person name="Birren B."/>
            <person name="Ma L.-J."/>
            <person name="Dean R.A."/>
        </authorList>
    </citation>
    <scope>NUCLEOTIDE SEQUENCE</scope>
    <source>
        <strain evidence="3">ATCC 64411 / 73-15</strain>
    </source>
</reference>
<feature type="region of interest" description="Disordered" evidence="1">
    <location>
        <begin position="216"/>
        <end position="238"/>
    </location>
</feature>
<dbReference type="Proteomes" id="UP000011715">
    <property type="component" value="Unassembled WGS sequence"/>
</dbReference>
<dbReference type="EMBL" id="GL876976">
    <property type="protein sequence ID" value="KLU91259.1"/>
    <property type="molecule type" value="Genomic_DNA"/>
</dbReference>
<reference evidence="2" key="1">
    <citation type="submission" date="2010-05" db="EMBL/GenBank/DDBJ databases">
        <title>The Genome Sequence of Magnaporthe poae strain ATCC 64411.</title>
        <authorList>
            <consortium name="The Broad Institute Genome Sequencing Platform"/>
            <consortium name="Broad Institute Genome Sequencing Center for Infectious Disease"/>
            <person name="Ma L.-J."/>
            <person name="Dead R."/>
            <person name="Young S."/>
            <person name="Zeng Q."/>
            <person name="Koehrsen M."/>
            <person name="Alvarado L."/>
            <person name="Berlin A."/>
            <person name="Chapman S.B."/>
            <person name="Chen Z."/>
            <person name="Freedman E."/>
            <person name="Gellesch M."/>
            <person name="Goldberg J."/>
            <person name="Griggs A."/>
            <person name="Gujja S."/>
            <person name="Heilman E.R."/>
            <person name="Heiman D."/>
            <person name="Hepburn T."/>
            <person name="Howarth C."/>
            <person name="Jen D."/>
            <person name="Larson L."/>
            <person name="Mehta T."/>
            <person name="Neiman D."/>
            <person name="Pearson M."/>
            <person name="Roberts A."/>
            <person name="Saif S."/>
            <person name="Shea T."/>
            <person name="Shenoy N."/>
            <person name="Sisk P."/>
            <person name="Stolte C."/>
            <person name="Sykes S."/>
            <person name="Walk T."/>
            <person name="White J."/>
            <person name="Yandava C."/>
            <person name="Haas B."/>
            <person name="Nusbaum C."/>
            <person name="Birren B."/>
        </authorList>
    </citation>
    <scope>NUCLEOTIDE SEQUENCE</scope>
    <source>
        <strain evidence="2">ATCC 64411</strain>
    </source>
</reference>
<keyword evidence="4" id="KW-1185">Reference proteome</keyword>
<reference evidence="4" key="2">
    <citation type="submission" date="2010-05" db="EMBL/GenBank/DDBJ databases">
        <title>The genome sequence of Magnaporthe poae strain ATCC 64411.</title>
        <authorList>
            <person name="Ma L.-J."/>
            <person name="Dead R."/>
            <person name="Young S."/>
            <person name="Zeng Q."/>
            <person name="Koehrsen M."/>
            <person name="Alvarado L."/>
            <person name="Berlin A."/>
            <person name="Chapman S.B."/>
            <person name="Chen Z."/>
            <person name="Freedman E."/>
            <person name="Gellesch M."/>
            <person name="Goldberg J."/>
            <person name="Griggs A."/>
            <person name="Gujja S."/>
            <person name="Heilman E.R."/>
            <person name="Heiman D."/>
            <person name="Hepburn T."/>
            <person name="Howarth C."/>
            <person name="Jen D."/>
            <person name="Larson L."/>
            <person name="Mehta T."/>
            <person name="Neiman D."/>
            <person name="Pearson M."/>
            <person name="Roberts A."/>
            <person name="Saif S."/>
            <person name="Shea T."/>
            <person name="Shenoy N."/>
            <person name="Sisk P."/>
            <person name="Stolte C."/>
            <person name="Sykes S."/>
            <person name="Walk T."/>
            <person name="White J."/>
            <person name="Yandava C."/>
            <person name="Haas B."/>
            <person name="Nusbaum C."/>
            <person name="Birren B."/>
        </authorList>
    </citation>
    <scope>NUCLEOTIDE SEQUENCE [LARGE SCALE GENOMIC DNA]</scope>
    <source>
        <strain evidence="4">ATCC 64411 / 73-15</strain>
    </source>
</reference>
<evidence type="ECO:0000256" key="1">
    <source>
        <dbReference type="SAM" id="MobiDB-lite"/>
    </source>
</evidence>